<dbReference type="PANTHER" id="PTHR43328:SF1">
    <property type="entry name" value="N-ACETYLTRANSFERASE DOMAIN-CONTAINING PROTEIN"/>
    <property type="match status" value="1"/>
</dbReference>
<dbReference type="EC" id="2.3.1.-" evidence="2"/>
<evidence type="ECO:0000313" key="3">
    <source>
        <dbReference type="EMBL" id="OKZ49450.1"/>
    </source>
</evidence>
<organism evidence="3 4">
    <name type="scientific">Phocaeicola vulgatus</name>
    <name type="common">Bacteroides vulgatus</name>
    <dbReference type="NCBI Taxonomy" id="821"/>
    <lineage>
        <taxon>Bacteria</taxon>
        <taxon>Pseudomonadati</taxon>
        <taxon>Bacteroidota</taxon>
        <taxon>Bacteroidia</taxon>
        <taxon>Bacteroidales</taxon>
        <taxon>Bacteroidaceae</taxon>
        <taxon>Phocaeicola</taxon>
    </lineage>
</organism>
<dbReference type="Proteomes" id="UP001181258">
    <property type="component" value="Unassembled WGS sequence"/>
</dbReference>
<dbReference type="Gene3D" id="3.40.630.30">
    <property type="match status" value="1"/>
</dbReference>
<dbReference type="Proteomes" id="UP000186631">
    <property type="component" value="Unassembled WGS sequence"/>
</dbReference>
<dbReference type="RefSeq" id="WP_008781407.1">
    <property type="nucleotide sequence ID" value="NZ_BAABYE010000001.1"/>
</dbReference>
<dbReference type="AlphaFoldDB" id="A0A1Q6J8L8"/>
<dbReference type="GO" id="GO:0016747">
    <property type="term" value="F:acyltransferase activity, transferring groups other than amino-acyl groups"/>
    <property type="evidence" value="ECO:0007669"/>
    <property type="project" value="InterPro"/>
</dbReference>
<dbReference type="Pfam" id="PF13302">
    <property type="entry name" value="Acetyltransf_3"/>
    <property type="match status" value="1"/>
</dbReference>
<dbReference type="InterPro" id="IPR000182">
    <property type="entry name" value="GNAT_dom"/>
</dbReference>
<keyword evidence="3" id="KW-0808">Transferase</keyword>
<dbReference type="InterPro" id="IPR016181">
    <property type="entry name" value="Acyl_CoA_acyltransferase"/>
</dbReference>
<reference evidence="2" key="2">
    <citation type="submission" date="2023-10" db="EMBL/GenBank/DDBJ databases">
        <title>Genome of potential pathogenic bacteria in Crohn's disease.</title>
        <authorList>
            <person name="Rodriguez-Palacios A."/>
        </authorList>
    </citation>
    <scope>NUCLEOTIDE SEQUENCE</scope>
    <source>
        <strain evidence="2">CavFT-hAR107</strain>
    </source>
</reference>
<reference evidence="3 4" key="1">
    <citation type="journal article" date="2016" name="Nat. Biotechnol.">
        <title>Measurement of bacterial replication rates in microbial communities.</title>
        <authorList>
            <person name="Brown C.T."/>
            <person name="Olm M.R."/>
            <person name="Thomas B.C."/>
            <person name="Banfield J.F."/>
        </authorList>
    </citation>
    <scope>NUCLEOTIDE SEQUENCE [LARGE SCALE GENOMIC DNA]</scope>
    <source>
        <strain evidence="3">42_262</strain>
    </source>
</reference>
<sequence length="178" mass="20760">MRRYHAVFVQKNKYTLRTWQTEDAHSLVQELNNKKIWDNCRNVFPHPYRLEHAETFIDLIQKKEGIHDFCIEVNGKAVGNIGFTPGTDVECFNAEVGYVIGEKYWNQGIVTDALQEAIYHYFTYTNTIRIFALVFEHNLPSMRVLEKAGFNKVGIMTKSIFKNGHFTNAHLFELLKNV</sequence>
<evidence type="ECO:0000259" key="1">
    <source>
        <dbReference type="PROSITE" id="PS51186"/>
    </source>
</evidence>
<dbReference type="GeneID" id="93510685"/>
<dbReference type="SUPFAM" id="SSF55729">
    <property type="entry name" value="Acyl-CoA N-acyltransferases (Nat)"/>
    <property type="match status" value="1"/>
</dbReference>
<dbReference type="PROSITE" id="PS51186">
    <property type="entry name" value="GNAT"/>
    <property type="match status" value="1"/>
</dbReference>
<proteinExistence type="predicted"/>
<feature type="domain" description="N-acetyltransferase" evidence="1">
    <location>
        <begin position="26"/>
        <end position="173"/>
    </location>
</feature>
<dbReference type="EMBL" id="MNQV01000172">
    <property type="protein sequence ID" value="OKZ49450.1"/>
    <property type="molecule type" value="Genomic_DNA"/>
</dbReference>
<evidence type="ECO:0000313" key="4">
    <source>
        <dbReference type="Proteomes" id="UP000186631"/>
    </source>
</evidence>
<comment type="caution">
    <text evidence="3">The sequence shown here is derived from an EMBL/GenBank/DDBJ whole genome shotgun (WGS) entry which is preliminary data.</text>
</comment>
<gene>
    <name evidence="3" type="ORF">BHV80_08655</name>
    <name evidence="2" type="ORF">RVY68_20200</name>
</gene>
<keyword evidence="2" id="KW-0012">Acyltransferase</keyword>
<protein>
    <submittedName>
        <fullName evidence="3">GNAT family N-acetyltransferase</fullName>
        <ecNumber evidence="2">2.3.1.-</ecNumber>
    </submittedName>
</protein>
<dbReference type="EMBL" id="JAWDHD010000013">
    <property type="protein sequence ID" value="MDU0250919.1"/>
    <property type="molecule type" value="Genomic_DNA"/>
</dbReference>
<evidence type="ECO:0000313" key="2">
    <source>
        <dbReference type="EMBL" id="MDU0250919.1"/>
    </source>
</evidence>
<name>A0A1Q6J8L8_PHOVU</name>
<accession>A0A1Q6J8L8</accession>
<dbReference type="PANTHER" id="PTHR43328">
    <property type="entry name" value="ACETYLTRANSFERASE-RELATED"/>
    <property type="match status" value="1"/>
</dbReference>